<dbReference type="InterPro" id="IPR018853">
    <property type="entry name" value="DUF2457"/>
</dbReference>
<dbReference type="Pfam" id="PF10446">
    <property type="entry name" value="DUF2457"/>
    <property type="match status" value="1"/>
</dbReference>
<feature type="compositionally biased region" description="Basic residues" evidence="1">
    <location>
        <begin position="487"/>
        <end position="498"/>
    </location>
</feature>
<feature type="compositionally biased region" description="Polar residues" evidence="1">
    <location>
        <begin position="284"/>
        <end position="294"/>
    </location>
</feature>
<name>M7TJ84_BOTF1</name>
<dbReference type="Proteomes" id="UP000012045">
    <property type="component" value="Unassembled WGS sequence"/>
</dbReference>
<proteinExistence type="predicted"/>
<dbReference type="OrthoDB" id="2011769at2759"/>
<dbReference type="HOGENOM" id="CLU_014084_0_0_1"/>
<evidence type="ECO:0000313" key="3">
    <source>
        <dbReference type="Proteomes" id="UP000012045"/>
    </source>
</evidence>
<feature type="region of interest" description="Disordered" evidence="1">
    <location>
        <begin position="460"/>
        <end position="511"/>
    </location>
</feature>
<feature type="region of interest" description="Disordered" evidence="1">
    <location>
        <begin position="1"/>
        <end position="33"/>
    </location>
</feature>
<feature type="compositionally biased region" description="Basic and acidic residues" evidence="1">
    <location>
        <begin position="565"/>
        <end position="588"/>
    </location>
</feature>
<gene>
    <name evidence="2" type="ORF">BcDW1_9930</name>
</gene>
<feature type="region of interest" description="Disordered" evidence="1">
    <location>
        <begin position="224"/>
        <end position="294"/>
    </location>
</feature>
<organism evidence="2 3">
    <name type="scientific">Botryotinia fuckeliana (strain BcDW1)</name>
    <name type="common">Noble rot fungus</name>
    <name type="synonym">Botrytis cinerea</name>
    <dbReference type="NCBI Taxonomy" id="1290391"/>
    <lineage>
        <taxon>Eukaryota</taxon>
        <taxon>Fungi</taxon>
        <taxon>Dikarya</taxon>
        <taxon>Ascomycota</taxon>
        <taxon>Pezizomycotina</taxon>
        <taxon>Leotiomycetes</taxon>
        <taxon>Helotiales</taxon>
        <taxon>Sclerotiniaceae</taxon>
        <taxon>Botrytis</taxon>
    </lineage>
</organism>
<feature type="compositionally biased region" description="Basic and acidic residues" evidence="1">
    <location>
        <begin position="763"/>
        <end position="777"/>
    </location>
</feature>
<feature type="compositionally biased region" description="Polar residues" evidence="1">
    <location>
        <begin position="11"/>
        <end position="22"/>
    </location>
</feature>
<feature type="compositionally biased region" description="Low complexity" evidence="1">
    <location>
        <begin position="460"/>
        <end position="471"/>
    </location>
</feature>
<feature type="compositionally biased region" description="Acidic residues" evidence="1">
    <location>
        <begin position="554"/>
        <end position="564"/>
    </location>
</feature>
<feature type="region of interest" description="Disordered" evidence="1">
    <location>
        <begin position="755"/>
        <end position="777"/>
    </location>
</feature>
<dbReference type="STRING" id="1290391.M7TJ84"/>
<feature type="compositionally biased region" description="Pro residues" evidence="1">
    <location>
        <begin position="606"/>
        <end position="619"/>
    </location>
</feature>
<evidence type="ECO:0000256" key="1">
    <source>
        <dbReference type="SAM" id="MobiDB-lite"/>
    </source>
</evidence>
<feature type="compositionally biased region" description="Basic residues" evidence="1">
    <location>
        <begin position="589"/>
        <end position="605"/>
    </location>
</feature>
<dbReference type="EMBL" id="KB708077">
    <property type="protein sequence ID" value="EMR81430.1"/>
    <property type="molecule type" value="Genomic_DNA"/>
</dbReference>
<feature type="compositionally biased region" description="Acidic residues" evidence="1">
    <location>
        <begin position="361"/>
        <end position="434"/>
    </location>
</feature>
<feature type="region of interest" description="Disordered" evidence="1">
    <location>
        <begin position="538"/>
        <end position="704"/>
    </location>
</feature>
<feature type="compositionally biased region" description="Acidic residues" evidence="1">
    <location>
        <begin position="23"/>
        <end position="33"/>
    </location>
</feature>
<feature type="compositionally biased region" description="Basic and acidic residues" evidence="1">
    <location>
        <begin position="224"/>
        <end position="239"/>
    </location>
</feature>
<accession>M7TJ84</accession>
<dbReference type="AlphaFoldDB" id="M7TJ84"/>
<feature type="compositionally biased region" description="Basic residues" evidence="1">
    <location>
        <begin position="620"/>
        <end position="640"/>
    </location>
</feature>
<feature type="region of interest" description="Disordered" evidence="1">
    <location>
        <begin position="98"/>
        <end position="122"/>
    </location>
</feature>
<reference evidence="3" key="1">
    <citation type="journal article" date="2013" name="Genome Announc.">
        <title>Draft genome sequence of Botrytis cinerea BcDW1, inoculum for noble rot of grape berries.</title>
        <authorList>
            <person name="Blanco-Ulate B."/>
            <person name="Allen G."/>
            <person name="Powell A.L."/>
            <person name="Cantu D."/>
        </authorList>
    </citation>
    <scope>NUCLEOTIDE SEQUENCE [LARGE SCALE GENOMIC DNA]</scope>
    <source>
        <strain evidence="3">BcDW1</strain>
    </source>
</reference>
<sequence length="799" mass="88545">MEGQDILTWRPQATSTPNMSTTGDEEIIPADVDEPPELQAKEFIKAPIRPQNDRAESLITRGLHIVEPEMQKPDIHVTTDLMRRRSLMSTASLASTAELTSDGGFTSPARTNTPSPPFPNPSYYSMGRKSAYPPPAPVVSHEVADPIIAVHAEILHVSPKAAPVVPLVAAPKKRCISFACGAQKDPAPKPTAIAVAKPLEPAAPLVEALKRKCTIKFACPSKPTEKHAEKSVEKVEPTEKTSYSKLALSDTPPARRRVSSRSPSTSRKPRPTPASSLRPHRESTGTVRRASQSPVAIRCKPRYVIAGEKDLQSEAARFHEFCSEGLEEDDWIRKDEEVPKARITINDTLAKEIRIRRLGSEAEEEALEEDDDDDDEEEFDDGNDSDNEDGSDEEEDDEDDETDRVDSDEGFTDGNETDNEAGFADSDDEDDTEGDFNFWTPGRLEQARFPIINTEISTYRASANRTASASSIESLNGEAPIRELSRGKRRPKKTHSIKIRPGTPDLPDSTDFVCGTLDEDRPLEDAYVSCMTARKYAKHIATPQDIDPSFPTSDPEDEEDEEDDAAKTIESDEHVWMQGKFEDSDSERRRSRSRRSPGHSPRRLHSPPPKQRLRSPPPKQRLRSPPPKRRLQSPPPKKRLQSPPPRKLFGNESPKRLRSPPPARAIQSPPGSPSGSGSKPIKFAPLGSRPGLTHTKSLPRTPNAFCRQYTANRIAAANEIAAKDDGDGPLRGAIDIVKGLEQKRQRRKEKFYQKHCANRARKAQPERRPQPGKGAERMRELGLLMAGKTGTNDPYMLSA</sequence>
<evidence type="ECO:0000313" key="2">
    <source>
        <dbReference type="EMBL" id="EMR81430.1"/>
    </source>
</evidence>
<feature type="region of interest" description="Disordered" evidence="1">
    <location>
        <begin position="356"/>
        <end position="444"/>
    </location>
</feature>
<protein>
    <submittedName>
        <fullName evidence="2">Uncharacterized protein</fullName>
    </submittedName>
</protein>